<keyword evidence="4" id="KW-0949">S-adenosyl-L-methionine</keyword>
<dbReference type="GO" id="GO:0003676">
    <property type="term" value="F:nucleic acid binding"/>
    <property type="evidence" value="ECO:0007669"/>
    <property type="project" value="InterPro"/>
</dbReference>
<keyword evidence="6" id="KW-0540">Nuclease</keyword>
<dbReference type="GO" id="GO:0032259">
    <property type="term" value="P:methylation"/>
    <property type="evidence" value="ECO:0007669"/>
    <property type="project" value="UniProtKB-KW"/>
</dbReference>
<dbReference type="InterPro" id="IPR002052">
    <property type="entry name" value="DNA_methylase_N6_adenine_CS"/>
</dbReference>
<comment type="catalytic activity">
    <reaction evidence="5">
        <text>a 2'-deoxyadenosine in DNA + S-adenosyl-L-methionine = an N(6)-methyl-2'-deoxyadenosine in DNA + S-adenosyl-L-homocysteine + H(+)</text>
        <dbReference type="Rhea" id="RHEA:15197"/>
        <dbReference type="Rhea" id="RHEA-COMP:12418"/>
        <dbReference type="Rhea" id="RHEA-COMP:12419"/>
        <dbReference type="ChEBI" id="CHEBI:15378"/>
        <dbReference type="ChEBI" id="CHEBI:57856"/>
        <dbReference type="ChEBI" id="CHEBI:59789"/>
        <dbReference type="ChEBI" id="CHEBI:90615"/>
        <dbReference type="ChEBI" id="CHEBI:90616"/>
        <dbReference type="EC" id="2.1.1.72"/>
    </reaction>
</comment>
<keyword evidence="2" id="KW-0489">Methyltransferase</keyword>
<dbReference type="InterPro" id="IPR012327">
    <property type="entry name" value="MeTrfase_D12"/>
</dbReference>
<protein>
    <recommendedName>
        <fullName evidence="1">site-specific DNA-methyltransferase (adenine-specific)</fullName>
        <ecNumber evidence="1">2.1.1.72</ecNumber>
    </recommendedName>
</protein>
<evidence type="ECO:0000256" key="2">
    <source>
        <dbReference type="ARBA" id="ARBA00022603"/>
    </source>
</evidence>
<dbReference type="SUPFAM" id="SSF53335">
    <property type="entry name" value="S-adenosyl-L-methionine-dependent methyltransferases"/>
    <property type="match status" value="1"/>
</dbReference>
<evidence type="ECO:0000256" key="3">
    <source>
        <dbReference type="ARBA" id="ARBA00022679"/>
    </source>
</evidence>
<keyword evidence="6" id="KW-0255">Endonuclease</keyword>
<dbReference type="PRINTS" id="PR00505">
    <property type="entry name" value="D12N6MTFRASE"/>
</dbReference>
<dbReference type="GO" id="GO:0009307">
    <property type="term" value="P:DNA restriction-modification system"/>
    <property type="evidence" value="ECO:0007669"/>
    <property type="project" value="InterPro"/>
</dbReference>
<gene>
    <name evidence="6" type="ORF">DWW35_03750</name>
</gene>
<keyword evidence="6" id="KW-0378">Hydrolase</keyword>
<dbReference type="AlphaFoldDB" id="A0AA92W4B1"/>
<dbReference type="RefSeq" id="WP_118079212.1">
    <property type="nucleotide sequence ID" value="NZ_QRYP01000005.1"/>
</dbReference>
<organism evidence="6 7">
    <name type="scientific">Segatella copri</name>
    <dbReference type="NCBI Taxonomy" id="165179"/>
    <lineage>
        <taxon>Bacteria</taxon>
        <taxon>Pseudomonadati</taxon>
        <taxon>Bacteroidota</taxon>
        <taxon>Bacteroidia</taxon>
        <taxon>Bacteroidales</taxon>
        <taxon>Prevotellaceae</taxon>
        <taxon>Segatella</taxon>
    </lineage>
</organism>
<comment type="caution">
    <text evidence="6">The sequence shown here is derived from an EMBL/GenBank/DDBJ whole genome shotgun (WGS) entry which is preliminary data.</text>
</comment>
<evidence type="ECO:0000256" key="5">
    <source>
        <dbReference type="ARBA" id="ARBA00047942"/>
    </source>
</evidence>
<dbReference type="InterPro" id="IPR029063">
    <property type="entry name" value="SAM-dependent_MTases_sf"/>
</dbReference>
<evidence type="ECO:0000256" key="4">
    <source>
        <dbReference type="ARBA" id="ARBA00022691"/>
    </source>
</evidence>
<proteinExistence type="predicted"/>
<dbReference type="Pfam" id="PF02086">
    <property type="entry name" value="MethyltransfD12"/>
    <property type="match status" value="1"/>
</dbReference>
<dbReference type="Proteomes" id="UP000285236">
    <property type="component" value="Unassembled WGS sequence"/>
</dbReference>
<sequence length="339" mass="39670">MRYIGSKILMLSNIKNVIDQNTENVQTIADVFSGTGVVSRFFKQNGYSVYSNDSLYMSYVLSKGMLEMDNPISPKLKETINHLNTLTVENAKWFDINTAFIYQNYSPNENSKRMYFQNKNAIKIDLIRQEIERLKPQITESEYFYLLALLINAVPYVSNITGTYGAYLKFWDKRTYNSLVLQETEILHSNVNCKCYNMNATDFAQQVVSDLAYLDPPYNGRQYMPNYHILETIARYDYPQIKGITGMRIDPEKMSDFCKKSKAEQAFRELLTNLNCRYILLSYNNESLLSTDVMSQIIQEAGIRQTFRLFEYDYRRYKNKIPNNAAGLKEQLYFIEKKL</sequence>
<keyword evidence="3" id="KW-0808">Transferase</keyword>
<dbReference type="EMBL" id="QRYP01000005">
    <property type="protein sequence ID" value="RGU99849.1"/>
    <property type="molecule type" value="Genomic_DNA"/>
</dbReference>
<evidence type="ECO:0000256" key="1">
    <source>
        <dbReference type="ARBA" id="ARBA00011900"/>
    </source>
</evidence>
<dbReference type="EC" id="2.1.1.72" evidence="1"/>
<name>A0AA92W4B1_9BACT</name>
<reference evidence="6 7" key="1">
    <citation type="submission" date="2018-08" db="EMBL/GenBank/DDBJ databases">
        <title>A genome reference for cultivated species of the human gut microbiota.</title>
        <authorList>
            <person name="Zou Y."/>
            <person name="Xue W."/>
            <person name="Luo G."/>
        </authorList>
    </citation>
    <scope>NUCLEOTIDE SEQUENCE [LARGE SCALE GENOMIC DNA]</scope>
    <source>
        <strain evidence="6 7">AF15-25</strain>
    </source>
</reference>
<evidence type="ECO:0000313" key="6">
    <source>
        <dbReference type="EMBL" id="RGU99849.1"/>
    </source>
</evidence>
<accession>A0AA92W4B1</accession>
<dbReference type="GO" id="GO:0009007">
    <property type="term" value="F:site-specific DNA-methyltransferase (adenine-specific) activity"/>
    <property type="evidence" value="ECO:0007669"/>
    <property type="project" value="UniProtKB-EC"/>
</dbReference>
<dbReference type="GO" id="GO:0004519">
    <property type="term" value="F:endonuclease activity"/>
    <property type="evidence" value="ECO:0007669"/>
    <property type="project" value="UniProtKB-KW"/>
</dbReference>
<dbReference type="PROSITE" id="PS00092">
    <property type="entry name" value="N6_MTASE"/>
    <property type="match status" value="1"/>
</dbReference>
<evidence type="ECO:0000313" key="7">
    <source>
        <dbReference type="Proteomes" id="UP000285236"/>
    </source>
</evidence>